<gene>
    <name evidence="1" type="ORF">BHM03_00039599</name>
</gene>
<dbReference type="AlphaFoldDB" id="A0A445MK52"/>
<sequence>MASWVPLCPSPPSPSLRRHRRCPYAGGGCPLRSTTALLRGSHPCDWLRRPCWRQGLPLSVGPCRLAVAGRALGWPPLVCCYPCGRPHLAGGLAVAGRPLQVVKPWLAATARGLAVASHLCMQTAWMWPPLPHRQRLLSLPITTTSAEIVYPSIPDSDREDEGGQASNSLAISTRWISAVELLQSDLATLAQKERGE</sequence>
<evidence type="ECO:0000313" key="1">
    <source>
        <dbReference type="EMBL" id="RZR74625.1"/>
    </source>
</evidence>
<accession>A0A445MK52</accession>
<name>A0A445MK52_ENSVE</name>
<dbReference type="Proteomes" id="UP000290560">
    <property type="component" value="Unassembled WGS sequence"/>
</dbReference>
<dbReference type="EMBL" id="KV876319">
    <property type="protein sequence ID" value="RZR74625.1"/>
    <property type="molecule type" value="Genomic_DNA"/>
</dbReference>
<reference evidence="1" key="1">
    <citation type="journal article" date="2018" name="Data Brief">
        <title>Genome sequence data from 17 accessions of Ensete ventricosum, a staple food crop for millions in Ethiopia.</title>
        <authorList>
            <person name="Yemataw Z."/>
            <person name="Muzemil S."/>
            <person name="Ambachew D."/>
            <person name="Tripathi L."/>
            <person name="Tesfaye K."/>
            <person name="Chala A."/>
            <person name="Farbos A."/>
            <person name="O'Neill P."/>
            <person name="Moore K."/>
            <person name="Grant M."/>
            <person name="Studholme D.J."/>
        </authorList>
    </citation>
    <scope>NUCLEOTIDE SEQUENCE [LARGE SCALE GENOMIC DNA]</scope>
    <source>
        <tissue evidence="1">Leaf</tissue>
    </source>
</reference>
<organism evidence="1">
    <name type="scientific">Ensete ventricosum</name>
    <name type="common">Abyssinian banana</name>
    <name type="synonym">Musa ensete</name>
    <dbReference type="NCBI Taxonomy" id="4639"/>
    <lineage>
        <taxon>Eukaryota</taxon>
        <taxon>Viridiplantae</taxon>
        <taxon>Streptophyta</taxon>
        <taxon>Embryophyta</taxon>
        <taxon>Tracheophyta</taxon>
        <taxon>Spermatophyta</taxon>
        <taxon>Magnoliopsida</taxon>
        <taxon>Liliopsida</taxon>
        <taxon>Zingiberales</taxon>
        <taxon>Musaceae</taxon>
        <taxon>Ensete</taxon>
    </lineage>
</organism>
<protein>
    <submittedName>
        <fullName evidence="1">Uncharacterized protein</fullName>
    </submittedName>
</protein>
<proteinExistence type="predicted"/>